<evidence type="ECO:0000256" key="3">
    <source>
        <dbReference type="ARBA" id="ARBA00011073"/>
    </source>
</evidence>
<dbReference type="InterPro" id="IPR000209">
    <property type="entry name" value="Peptidase_S8/S53_dom"/>
</dbReference>
<feature type="domain" description="Peptidase S8/S53" evidence="14">
    <location>
        <begin position="168"/>
        <end position="391"/>
    </location>
</feature>
<dbReference type="InterPro" id="IPR036852">
    <property type="entry name" value="Peptidase_S8/S53_dom_sf"/>
</dbReference>
<dbReference type="EMBL" id="GG704912">
    <property type="protein sequence ID" value="EAS28412.2"/>
    <property type="molecule type" value="Genomic_DNA"/>
</dbReference>
<accession>A0A0E1RUV4</accession>
<keyword evidence="6 13" id="KW-0732">Signal</keyword>
<dbReference type="RefSeq" id="XP_001239995.2">
    <property type="nucleotide sequence ID" value="XM_001239994.2"/>
</dbReference>
<evidence type="ECO:0000313" key="17">
    <source>
        <dbReference type="Proteomes" id="UP000001261"/>
    </source>
</evidence>
<evidence type="ECO:0000256" key="5">
    <source>
        <dbReference type="ARBA" id="ARBA00022670"/>
    </source>
</evidence>
<keyword evidence="9" id="KW-0843">Virulence</keyword>
<evidence type="ECO:0000256" key="10">
    <source>
        <dbReference type="ARBA" id="ARBA00023145"/>
    </source>
</evidence>
<dbReference type="InterPro" id="IPR023828">
    <property type="entry name" value="Peptidase_S8_Ser-AS"/>
</dbReference>
<evidence type="ECO:0000256" key="11">
    <source>
        <dbReference type="ARBA" id="ARBA00023180"/>
    </source>
</evidence>
<sequence>MAAIFKASLVAFATLASCTDASKLLGFENKRHIIPNSYIVALKEGLQERDFETHMAWVSDVHSANVALAGGASTSGVKHTFKINGWKGYSGSFDENTLHELITNENSKYQAHSVPQVDYIEPDRMSHIASLDRKFALETQRNAPSWGLGRVSHRQGNSRDYVYDSTAGEGVTVYSIDTGIDIKHPDFEGRASWGINTVDDIDEDGHGHGTHTSSTIVGKTYGVAKKAKIIAAKVYDARGRGPDSATLKAIEWAVDHAQKNNHTGKAAMNLSLVTDSPRAVNAVCTKAVEAGIFLAVAAGNDNRAVTNESPASADKVCTVSATRLGDQKAGFSNYGRLVALYAPGQSITAAFPNGRTGTISGTSMAAPHVCGVGATIMALEGVTPQKLCDRLKQLAHPSVRNPGPNTTNKLLYNGSGQ</sequence>
<keyword evidence="11" id="KW-0325">Glycoprotein</keyword>
<dbReference type="SUPFAM" id="SSF52743">
    <property type="entry name" value="Subtilisin-like"/>
    <property type="match status" value="1"/>
</dbReference>
<dbReference type="InterPro" id="IPR034193">
    <property type="entry name" value="PCSK9_ProteinaseK-like"/>
</dbReference>
<evidence type="ECO:0000256" key="12">
    <source>
        <dbReference type="PROSITE-ProRule" id="PRU01240"/>
    </source>
</evidence>
<evidence type="ECO:0000256" key="2">
    <source>
        <dbReference type="ARBA" id="ARBA00004613"/>
    </source>
</evidence>
<feature type="active site" description="Charge relay system" evidence="12">
    <location>
        <position position="177"/>
    </location>
</feature>
<dbReference type="PRINTS" id="PR00723">
    <property type="entry name" value="SUBTILISIN"/>
</dbReference>
<evidence type="ECO:0000256" key="1">
    <source>
        <dbReference type="ARBA" id="ARBA00002101"/>
    </source>
</evidence>
<evidence type="ECO:0000256" key="9">
    <source>
        <dbReference type="ARBA" id="ARBA00023026"/>
    </source>
</evidence>
<dbReference type="PROSITE" id="PS00138">
    <property type="entry name" value="SUBTILASE_SER"/>
    <property type="match status" value="1"/>
</dbReference>
<dbReference type="GeneID" id="4559156"/>
<dbReference type="Proteomes" id="UP000001261">
    <property type="component" value="Unassembled WGS sequence"/>
</dbReference>
<evidence type="ECO:0000259" key="14">
    <source>
        <dbReference type="Pfam" id="PF00082"/>
    </source>
</evidence>
<name>A0A0E1RUV4_COCIM</name>
<dbReference type="PROSITE" id="PS51257">
    <property type="entry name" value="PROKAR_LIPOPROTEIN"/>
    <property type="match status" value="1"/>
</dbReference>
<comment type="similarity">
    <text evidence="3 12">Belongs to the peptidase S8 family.</text>
</comment>
<comment type="function">
    <text evidence="1">Secreted subtilisin-like serine protease with keratinolytic activity that contributes to pathogenicity.</text>
</comment>
<dbReference type="Gene3D" id="3.30.70.80">
    <property type="entry name" value="Peptidase S8 propeptide/proteinase inhibitor I9"/>
    <property type="match status" value="1"/>
</dbReference>
<evidence type="ECO:0000256" key="8">
    <source>
        <dbReference type="ARBA" id="ARBA00022825"/>
    </source>
</evidence>
<organism evidence="16 17">
    <name type="scientific">Coccidioides immitis (strain RS)</name>
    <name type="common">Valley fever fungus</name>
    <dbReference type="NCBI Taxonomy" id="246410"/>
    <lineage>
        <taxon>Eukaryota</taxon>
        <taxon>Fungi</taxon>
        <taxon>Dikarya</taxon>
        <taxon>Ascomycota</taxon>
        <taxon>Pezizomycotina</taxon>
        <taxon>Eurotiomycetes</taxon>
        <taxon>Eurotiomycetidae</taxon>
        <taxon>Onygenales</taxon>
        <taxon>Onygenaceae</taxon>
        <taxon>Coccidioides</taxon>
    </lineage>
</organism>
<dbReference type="PROSITE" id="PS51892">
    <property type="entry name" value="SUBTILASE"/>
    <property type="match status" value="1"/>
</dbReference>
<feature type="domain" description="Inhibitor I9" evidence="15">
    <location>
        <begin position="37"/>
        <end position="104"/>
    </location>
</feature>
<feature type="active site" description="Charge relay system" evidence="12">
    <location>
        <position position="208"/>
    </location>
</feature>
<feature type="signal peptide" evidence="13">
    <location>
        <begin position="1"/>
        <end position="21"/>
    </location>
</feature>
<dbReference type="CDD" id="cd04077">
    <property type="entry name" value="Peptidases_S8_PCSK9_ProteinaseK_like"/>
    <property type="match status" value="1"/>
</dbReference>
<dbReference type="GO" id="GO:0005576">
    <property type="term" value="C:extracellular region"/>
    <property type="evidence" value="ECO:0007669"/>
    <property type="project" value="UniProtKB-SubCell"/>
</dbReference>
<protein>
    <submittedName>
        <fullName evidence="16">Subtilisin-like protease</fullName>
    </submittedName>
</protein>
<gene>
    <name evidence="16" type="ORF">CIMG_09616</name>
</gene>
<dbReference type="PANTHER" id="PTHR43806">
    <property type="entry name" value="PEPTIDASE S8"/>
    <property type="match status" value="1"/>
</dbReference>
<dbReference type="AlphaFoldDB" id="A0A0E1RUV4"/>
<dbReference type="MEROPS" id="S08.115"/>
<proteinExistence type="inferred from homology"/>
<keyword evidence="8 12" id="KW-0720">Serine protease</keyword>
<evidence type="ECO:0000256" key="4">
    <source>
        <dbReference type="ARBA" id="ARBA00022525"/>
    </source>
</evidence>
<dbReference type="Pfam" id="PF00082">
    <property type="entry name" value="Peptidase_S8"/>
    <property type="match status" value="1"/>
</dbReference>
<dbReference type="OMA" id="SADKVCT"/>
<dbReference type="VEuPathDB" id="FungiDB:CIMG_09616"/>
<keyword evidence="17" id="KW-1185">Reference proteome</keyword>
<evidence type="ECO:0000259" key="15">
    <source>
        <dbReference type="Pfam" id="PF05922"/>
    </source>
</evidence>
<dbReference type="InterPro" id="IPR010259">
    <property type="entry name" value="S8pro/Inhibitor_I9"/>
</dbReference>
<dbReference type="Gene3D" id="3.40.50.200">
    <property type="entry name" value="Peptidase S8/S53 domain"/>
    <property type="match status" value="1"/>
</dbReference>
<reference evidence="17" key="1">
    <citation type="journal article" date="2009" name="Genome Res.">
        <title>Comparative genomic analyses of the human fungal pathogens Coccidioides and their relatives.</title>
        <authorList>
            <person name="Sharpton T.J."/>
            <person name="Stajich J.E."/>
            <person name="Rounsley S.D."/>
            <person name="Gardner M.J."/>
            <person name="Wortman J.R."/>
            <person name="Jordar V.S."/>
            <person name="Maiti R."/>
            <person name="Kodira C.D."/>
            <person name="Neafsey D.E."/>
            <person name="Zeng Q."/>
            <person name="Hung C.-Y."/>
            <person name="McMahan C."/>
            <person name="Muszewska A."/>
            <person name="Grynberg M."/>
            <person name="Mandel M.A."/>
            <person name="Kellner E.M."/>
            <person name="Barker B.M."/>
            <person name="Galgiani J.N."/>
            <person name="Orbach M.J."/>
            <person name="Kirkland T.N."/>
            <person name="Cole G.T."/>
            <person name="Henn M.R."/>
            <person name="Birren B.W."/>
            <person name="Taylor J.W."/>
        </authorList>
    </citation>
    <scope>NUCLEOTIDE SEQUENCE [LARGE SCALE GENOMIC DNA]</scope>
    <source>
        <strain evidence="17">RS</strain>
    </source>
</reference>
<dbReference type="InterPro" id="IPR037045">
    <property type="entry name" value="S8pro/Inhibitor_I9_sf"/>
</dbReference>
<dbReference type="Pfam" id="PF05922">
    <property type="entry name" value="Inhibitor_I9"/>
    <property type="match status" value="1"/>
</dbReference>
<keyword evidence="4" id="KW-0964">Secreted</keyword>
<dbReference type="InterPro" id="IPR015500">
    <property type="entry name" value="Peptidase_S8_subtilisin-rel"/>
</dbReference>
<keyword evidence="10" id="KW-0865">Zymogen</keyword>
<dbReference type="InParanoid" id="A0A0E1RUV4"/>
<comment type="subcellular location">
    <subcellularLocation>
        <location evidence="2">Secreted</location>
    </subcellularLocation>
</comment>
<feature type="chain" id="PRO_5002385765" evidence="13">
    <location>
        <begin position="22"/>
        <end position="417"/>
    </location>
</feature>
<dbReference type="SUPFAM" id="SSF54897">
    <property type="entry name" value="Protease propeptides/inhibitors"/>
    <property type="match status" value="1"/>
</dbReference>
<dbReference type="KEGG" id="cim:CIMG_09616"/>
<evidence type="ECO:0000313" key="16">
    <source>
        <dbReference type="EMBL" id="EAS28412.2"/>
    </source>
</evidence>
<keyword evidence="5 12" id="KW-0645">Protease</keyword>
<evidence type="ECO:0000256" key="13">
    <source>
        <dbReference type="SAM" id="SignalP"/>
    </source>
</evidence>
<dbReference type="InterPro" id="IPR050131">
    <property type="entry name" value="Peptidase_S8_subtilisin-like"/>
</dbReference>
<evidence type="ECO:0000256" key="6">
    <source>
        <dbReference type="ARBA" id="ARBA00022729"/>
    </source>
</evidence>
<dbReference type="FunFam" id="3.40.50.200:FF:000007">
    <property type="entry name" value="Subtilisin-like serine protease"/>
    <property type="match status" value="1"/>
</dbReference>
<keyword evidence="7 12" id="KW-0378">Hydrolase</keyword>
<dbReference type="GO" id="GO:0004252">
    <property type="term" value="F:serine-type endopeptidase activity"/>
    <property type="evidence" value="ECO:0007669"/>
    <property type="project" value="UniProtKB-UniRule"/>
</dbReference>
<dbReference type="OrthoDB" id="206201at2759"/>
<dbReference type="PANTHER" id="PTHR43806:SF11">
    <property type="entry name" value="CEREVISIN-RELATED"/>
    <property type="match status" value="1"/>
</dbReference>
<reference evidence="17" key="2">
    <citation type="journal article" date="2010" name="Genome Res.">
        <title>Population genomic sequencing of Coccidioides fungi reveals recent hybridization and transposon control.</title>
        <authorList>
            <person name="Neafsey D.E."/>
            <person name="Barker B.M."/>
            <person name="Sharpton T.J."/>
            <person name="Stajich J.E."/>
            <person name="Park D.J."/>
            <person name="Whiston E."/>
            <person name="Hung C.-Y."/>
            <person name="McMahan C."/>
            <person name="White J."/>
            <person name="Sykes S."/>
            <person name="Heiman D."/>
            <person name="Young S."/>
            <person name="Zeng Q."/>
            <person name="Abouelleil A."/>
            <person name="Aftuck L."/>
            <person name="Bessette D."/>
            <person name="Brown A."/>
            <person name="FitzGerald M."/>
            <person name="Lui A."/>
            <person name="Macdonald J.P."/>
            <person name="Priest M."/>
            <person name="Orbach M.J."/>
            <person name="Galgiani J.N."/>
            <person name="Kirkland T.N."/>
            <person name="Cole G.T."/>
            <person name="Birren B.W."/>
            <person name="Henn M.R."/>
            <person name="Taylor J.W."/>
            <person name="Rounsley S.D."/>
        </authorList>
    </citation>
    <scope>GENOME REANNOTATION</scope>
    <source>
        <strain evidence="17">RS</strain>
    </source>
</reference>
<feature type="active site" description="Charge relay system" evidence="12">
    <location>
        <position position="363"/>
    </location>
</feature>
<dbReference type="GO" id="GO:0006508">
    <property type="term" value="P:proteolysis"/>
    <property type="evidence" value="ECO:0007669"/>
    <property type="project" value="UniProtKB-KW"/>
</dbReference>
<evidence type="ECO:0000256" key="7">
    <source>
        <dbReference type="ARBA" id="ARBA00022801"/>
    </source>
</evidence>